<feature type="region of interest" description="Disordered" evidence="1">
    <location>
        <begin position="1"/>
        <end position="109"/>
    </location>
</feature>
<feature type="non-terminal residue" evidence="2">
    <location>
        <position position="1"/>
    </location>
</feature>
<feature type="compositionally biased region" description="Basic residues" evidence="1">
    <location>
        <begin position="233"/>
        <end position="262"/>
    </location>
</feature>
<feature type="compositionally biased region" description="Basic residues" evidence="1">
    <location>
        <begin position="331"/>
        <end position="353"/>
    </location>
</feature>
<reference evidence="2" key="1">
    <citation type="submission" date="2020-02" db="EMBL/GenBank/DDBJ databases">
        <authorList>
            <person name="Meier V. D."/>
        </authorList>
    </citation>
    <scope>NUCLEOTIDE SEQUENCE</scope>
    <source>
        <strain evidence="2">AVDCRST_MAG73</strain>
    </source>
</reference>
<dbReference type="EMBL" id="CADCWE010000190">
    <property type="protein sequence ID" value="CAA9550395.1"/>
    <property type="molecule type" value="Genomic_DNA"/>
</dbReference>
<feature type="compositionally biased region" description="Pro residues" evidence="1">
    <location>
        <begin position="132"/>
        <end position="142"/>
    </location>
</feature>
<proteinExistence type="predicted"/>
<feature type="non-terminal residue" evidence="2">
    <location>
        <position position="353"/>
    </location>
</feature>
<sequence length="353" mass="40183">GDRSRASTARSIGRSPVRPHDRAPRHRRSRHLGRVHRHGRRLDGRRRHQLGTPPRRAHGLDLRRHVSRDGQRGPHSSDDHAADPQRARRPGRGNADHAPRRHAVGATSAVRAGGRCRLVLAGRRDGRGSDPAPVPAPVPPPRAGRMGLALGRDQPRLAPPARPAGRIDRPAPGRERDPLRRGDPRRAGPHLRLRRRGPHPRQVRPRRARRTRRARRPVAVFRRRGVVGSAGGHRPRPDRQHRHRVQRGRRRRRLRPGHHRHQSPALGMAGDRRLRRARPLGTVDRSDRPLCAARGGARAPVRLQRPRSPAIRHRPRPPRQLQRQQLPLGRPLRRRRPLPRPVRSRHLAPRPPV</sequence>
<evidence type="ECO:0000313" key="2">
    <source>
        <dbReference type="EMBL" id="CAA9550395.1"/>
    </source>
</evidence>
<organism evidence="2">
    <name type="scientific">uncultured Thermomicrobiales bacterium</name>
    <dbReference type="NCBI Taxonomy" id="1645740"/>
    <lineage>
        <taxon>Bacteria</taxon>
        <taxon>Pseudomonadati</taxon>
        <taxon>Thermomicrobiota</taxon>
        <taxon>Thermomicrobia</taxon>
        <taxon>Thermomicrobiales</taxon>
        <taxon>environmental samples</taxon>
    </lineage>
</organism>
<feature type="compositionally biased region" description="Basic residues" evidence="1">
    <location>
        <begin position="187"/>
        <end position="225"/>
    </location>
</feature>
<feature type="compositionally biased region" description="Polar residues" evidence="1">
    <location>
        <begin position="1"/>
        <end position="10"/>
    </location>
</feature>
<evidence type="ECO:0000256" key="1">
    <source>
        <dbReference type="SAM" id="MobiDB-lite"/>
    </source>
</evidence>
<dbReference type="AlphaFoldDB" id="A0A6J4ULE8"/>
<feature type="compositionally biased region" description="Basic and acidic residues" evidence="1">
    <location>
        <begin position="165"/>
        <end position="186"/>
    </location>
</feature>
<gene>
    <name evidence="2" type="ORF">AVDCRST_MAG73-2815</name>
</gene>
<feature type="compositionally biased region" description="Basic residues" evidence="1">
    <location>
        <begin position="23"/>
        <end position="49"/>
    </location>
</feature>
<feature type="region of interest" description="Disordered" evidence="1">
    <location>
        <begin position="122"/>
        <end position="353"/>
    </location>
</feature>
<accession>A0A6J4ULE8</accession>
<name>A0A6J4ULE8_9BACT</name>
<feature type="compositionally biased region" description="Low complexity" evidence="1">
    <location>
        <begin position="319"/>
        <end position="330"/>
    </location>
</feature>
<protein>
    <submittedName>
        <fullName evidence="2">Uncharacterized protein</fullName>
    </submittedName>
</protein>
<feature type="compositionally biased region" description="Basic and acidic residues" evidence="1">
    <location>
        <begin position="58"/>
        <end position="86"/>
    </location>
</feature>